<name>A0A0S4XML5_9BACT</name>
<dbReference type="EMBL" id="FAXN01000021">
    <property type="protein sequence ID" value="CUV65244.1"/>
    <property type="molecule type" value="Genomic_DNA"/>
</dbReference>
<evidence type="ECO:0000313" key="1">
    <source>
        <dbReference type="EMBL" id="CUV65244.1"/>
    </source>
</evidence>
<gene>
    <name evidence="1" type="ORF">BN3087_220061</name>
</gene>
<dbReference type="AlphaFoldDB" id="A0A0S4XML5"/>
<accession>A0A0S4XML5</accession>
<protein>
    <submittedName>
        <fullName evidence="1">Uncharacterized protein</fullName>
    </submittedName>
</protein>
<reference evidence="1" key="1">
    <citation type="submission" date="2015-11" db="EMBL/GenBank/DDBJ databases">
        <authorList>
            <person name="Zhang Y."/>
            <person name="Guo Z."/>
        </authorList>
    </citation>
    <scope>NUCLEOTIDE SEQUENCE</scope>
    <source>
        <strain evidence="1">BN30871</strain>
    </source>
</reference>
<proteinExistence type="predicted"/>
<sequence length="60" mass="6741">MSIFKKALILLSVFTIQLFSCAGGWSEMYVKDETYNFTSPSMIGLNPNNSLYFLSGDYSV</sequence>
<organism evidence="1">
    <name type="scientific">Sulfurovum sp. enrichment culture clone C5</name>
    <dbReference type="NCBI Taxonomy" id="497650"/>
    <lineage>
        <taxon>Bacteria</taxon>
        <taxon>Pseudomonadati</taxon>
        <taxon>Campylobacterota</taxon>
        <taxon>Epsilonproteobacteria</taxon>
        <taxon>Campylobacterales</taxon>
        <taxon>Sulfurovaceae</taxon>
        <taxon>Sulfurovum</taxon>
        <taxon>environmental samples</taxon>
    </lineage>
</organism>